<dbReference type="InterPro" id="IPR036890">
    <property type="entry name" value="HATPase_C_sf"/>
</dbReference>
<evidence type="ECO:0000256" key="9">
    <source>
        <dbReference type="SAM" id="Phobius"/>
    </source>
</evidence>
<dbReference type="GO" id="GO:0005524">
    <property type="term" value="F:ATP binding"/>
    <property type="evidence" value="ECO:0007669"/>
    <property type="project" value="UniProtKB-KW"/>
</dbReference>
<dbReference type="SUPFAM" id="SSF47384">
    <property type="entry name" value="Homodimeric domain of signal transducing histidine kinase"/>
    <property type="match status" value="1"/>
</dbReference>
<protein>
    <recommendedName>
        <fullName evidence="3">histidine kinase</fullName>
        <ecNumber evidence="3">2.7.13.3</ecNumber>
    </recommendedName>
</protein>
<dbReference type="EMBL" id="CP003282">
    <property type="protein sequence ID" value="AFG37073.1"/>
    <property type="molecule type" value="Genomic_DNA"/>
</dbReference>
<dbReference type="EC" id="2.7.13.3" evidence="3"/>
<keyword evidence="8" id="KW-0067">ATP-binding</keyword>
<dbReference type="GO" id="GO:0000155">
    <property type="term" value="F:phosphorelay sensor kinase activity"/>
    <property type="evidence" value="ECO:0007669"/>
    <property type="project" value="InterPro"/>
</dbReference>
<dbReference type="InterPro" id="IPR036097">
    <property type="entry name" value="HisK_dim/P_sf"/>
</dbReference>
<dbReference type="SMART" id="SM00387">
    <property type="entry name" value="HATPase_c"/>
    <property type="match status" value="1"/>
</dbReference>
<evidence type="ECO:0000256" key="8">
    <source>
        <dbReference type="ARBA" id="ARBA00022840"/>
    </source>
</evidence>
<keyword evidence="9" id="KW-1133">Transmembrane helix</keyword>
<dbReference type="PANTHER" id="PTHR44936">
    <property type="entry name" value="SENSOR PROTEIN CREC"/>
    <property type="match status" value="1"/>
</dbReference>
<evidence type="ECO:0000256" key="7">
    <source>
        <dbReference type="ARBA" id="ARBA00022777"/>
    </source>
</evidence>
<evidence type="ECO:0000256" key="1">
    <source>
        <dbReference type="ARBA" id="ARBA00000085"/>
    </source>
</evidence>
<evidence type="ECO:0000256" key="4">
    <source>
        <dbReference type="ARBA" id="ARBA00022475"/>
    </source>
</evidence>
<keyword evidence="9" id="KW-0472">Membrane</keyword>
<reference evidence="12" key="1">
    <citation type="journal article" date="2013" name="Stand. Genomic Sci.">
        <title>Complete genome sequence of the halophilic bacterium Spirochaeta africana type strain (Z-7692(T)) from the alkaline Lake Magadi in the East African Rift.</title>
        <authorList>
            <person name="Liolos K."/>
            <person name="Abt B."/>
            <person name="Scheuner C."/>
            <person name="Teshima H."/>
            <person name="Held B."/>
            <person name="Lapidus A."/>
            <person name="Nolan M."/>
            <person name="Lucas S."/>
            <person name="Deshpande S."/>
            <person name="Cheng J.F."/>
            <person name="Tapia R."/>
            <person name="Goodwin L.A."/>
            <person name="Pitluck S."/>
            <person name="Pagani I."/>
            <person name="Ivanova N."/>
            <person name="Mavromatis K."/>
            <person name="Mikhailova N."/>
            <person name="Huntemann M."/>
            <person name="Pati A."/>
            <person name="Chen A."/>
            <person name="Palaniappan K."/>
            <person name="Land M."/>
            <person name="Rohde M."/>
            <person name="Tindall B.J."/>
            <person name="Detter J.C."/>
            <person name="Goker M."/>
            <person name="Bristow J."/>
            <person name="Eisen J.A."/>
            <person name="Markowitz V."/>
            <person name="Hugenholtz P."/>
            <person name="Woyke T."/>
            <person name="Klenk H.P."/>
            <person name="Kyrpides N.C."/>
        </authorList>
    </citation>
    <scope>NUCLEOTIDE SEQUENCE</scope>
    <source>
        <strain evidence="12">ATCC 700263 / DSM 8902 / Z-7692</strain>
    </source>
</reference>
<dbReference type="Proteomes" id="UP000007383">
    <property type="component" value="Chromosome"/>
</dbReference>
<dbReference type="HOGENOM" id="CLU_465319_0_0_12"/>
<keyword evidence="7 11" id="KW-0418">Kinase</keyword>
<evidence type="ECO:0000256" key="3">
    <source>
        <dbReference type="ARBA" id="ARBA00012438"/>
    </source>
</evidence>
<comment type="subcellular location">
    <subcellularLocation>
        <location evidence="2">Cell membrane</location>
        <topology evidence="2">Multi-pass membrane protein</topology>
    </subcellularLocation>
</comment>
<keyword evidence="9" id="KW-0812">Transmembrane</keyword>
<dbReference type="AlphaFoldDB" id="H9UHT0"/>
<feature type="domain" description="Histidine kinase" evidence="10">
    <location>
        <begin position="375"/>
        <end position="586"/>
    </location>
</feature>
<dbReference type="InterPro" id="IPR005467">
    <property type="entry name" value="His_kinase_dom"/>
</dbReference>
<evidence type="ECO:0000256" key="2">
    <source>
        <dbReference type="ARBA" id="ARBA00004651"/>
    </source>
</evidence>
<keyword evidence="5" id="KW-0808">Transferase</keyword>
<keyword evidence="6" id="KW-0547">Nucleotide-binding</keyword>
<comment type="catalytic activity">
    <reaction evidence="1">
        <text>ATP + protein L-histidine = ADP + protein N-phospho-L-histidine.</text>
        <dbReference type="EC" id="2.7.13.3"/>
    </reaction>
</comment>
<dbReference type="InterPro" id="IPR003594">
    <property type="entry name" value="HATPase_dom"/>
</dbReference>
<dbReference type="RefSeq" id="WP_014455068.1">
    <property type="nucleotide sequence ID" value="NC_017098.1"/>
</dbReference>
<dbReference type="InterPro" id="IPR003661">
    <property type="entry name" value="HisK_dim/P_dom"/>
</dbReference>
<dbReference type="KEGG" id="sfc:Spiaf_0985"/>
<dbReference type="Gene3D" id="3.30.450.20">
    <property type="entry name" value="PAS domain"/>
    <property type="match status" value="1"/>
</dbReference>
<dbReference type="STRING" id="889378.Spiaf_0985"/>
<keyword evidence="12" id="KW-1185">Reference proteome</keyword>
<accession>H9UHT0</accession>
<dbReference type="Pfam" id="PF02518">
    <property type="entry name" value="HATPase_c"/>
    <property type="match status" value="1"/>
</dbReference>
<dbReference type="GO" id="GO:0005886">
    <property type="term" value="C:plasma membrane"/>
    <property type="evidence" value="ECO:0007669"/>
    <property type="project" value="UniProtKB-SubCell"/>
</dbReference>
<gene>
    <name evidence="11" type="ordered locus">Spiaf_0985</name>
</gene>
<dbReference type="eggNOG" id="COG4191">
    <property type="taxonomic scope" value="Bacteria"/>
</dbReference>
<keyword evidence="4" id="KW-1003">Cell membrane</keyword>
<dbReference type="Pfam" id="PF22673">
    <property type="entry name" value="MCP-like_PDC_1"/>
    <property type="match status" value="1"/>
</dbReference>
<dbReference type="PANTHER" id="PTHR44936:SF10">
    <property type="entry name" value="SENSOR PROTEIN RSTB"/>
    <property type="match status" value="1"/>
</dbReference>
<dbReference type="Gene3D" id="1.10.287.130">
    <property type="match status" value="1"/>
</dbReference>
<dbReference type="PATRIC" id="fig|889378.3.peg.989"/>
<organism evidence="11 12">
    <name type="scientific">Spirochaeta africana (strain ATCC 700263 / DSM 8902 / Z-7692)</name>
    <dbReference type="NCBI Taxonomy" id="889378"/>
    <lineage>
        <taxon>Bacteria</taxon>
        <taxon>Pseudomonadati</taxon>
        <taxon>Spirochaetota</taxon>
        <taxon>Spirochaetia</taxon>
        <taxon>Spirochaetales</taxon>
        <taxon>Spirochaetaceae</taxon>
        <taxon>Spirochaeta</taxon>
    </lineage>
</organism>
<dbReference type="OrthoDB" id="9770795at2"/>
<dbReference type="PROSITE" id="PS50109">
    <property type="entry name" value="HIS_KIN"/>
    <property type="match status" value="1"/>
</dbReference>
<sequence length="586" mass="66049">MRISRKFRYRLTLVGIAIALVLTGATLGTTHFSRLRAETYATQLEAQTMQAERVAQDIYAQILVKQQLLQDLARLPAVRALASTMPDSNREQDFLQNPHYLPVQQLFELFLQEENVDFLFMGSVHSSYWIGDQWYDMADDYDAQSRNWFLRPQERMGLYVSPPYPPTNAPETRVITLNFPILEDQRFIGSIGLDMRMTDIFSRLEYLSRTTGDTYSLHSLNPRRGEDEYYLIYHPEYSMLDDTLLVQAYLDRGLQEDQVAPVLQQLLSGQPLELVYRDAAGMRRTIVKRTVPQTDWAVLIDYARPDTEAYLSAYVIAMVLILLLIGGLVMGIAVAIMRLRTGNRLLRGTLQQLVAAQDQLLESSRNAALADVIMGLAHEINTPLGNAVMVESVISEQLDEDPRAIKTTLPLLRESLQRIGRLVGRFKELQVTTQARGPGKTPLAGIIRQEFQLATTQNPAEGIRLELQMPKDTPLVPEEFHVIFHELITNSLVHSFGSGATPTGAIHVAFQQTADGIQLEYRDTGTPVSAEIRRTLFDPFVTTARFTGRIGLGLFIVSGIVRNLLGGTIEYQPGYNGNGNTFRIIW</sequence>
<proteinExistence type="predicted"/>
<evidence type="ECO:0000313" key="11">
    <source>
        <dbReference type="EMBL" id="AFG37073.1"/>
    </source>
</evidence>
<feature type="transmembrane region" description="Helical" evidence="9">
    <location>
        <begin position="311"/>
        <end position="337"/>
    </location>
</feature>
<evidence type="ECO:0000256" key="5">
    <source>
        <dbReference type="ARBA" id="ARBA00022679"/>
    </source>
</evidence>
<evidence type="ECO:0000259" key="10">
    <source>
        <dbReference type="PROSITE" id="PS50109"/>
    </source>
</evidence>
<dbReference type="Gene3D" id="3.30.565.10">
    <property type="entry name" value="Histidine kinase-like ATPase, C-terminal domain"/>
    <property type="match status" value="1"/>
</dbReference>
<evidence type="ECO:0000256" key="6">
    <source>
        <dbReference type="ARBA" id="ARBA00022741"/>
    </source>
</evidence>
<dbReference type="CDD" id="cd00082">
    <property type="entry name" value="HisKA"/>
    <property type="match status" value="1"/>
</dbReference>
<dbReference type="SUPFAM" id="SSF55874">
    <property type="entry name" value="ATPase domain of HSP90 chaperone/DNA topoisomerase II/histidine kinase"/>
    <property type="match status" value="1"/>
</dbReference>
<name>H9UHT0_SPIAZ</name>
<evidence type="ECO:0000313" key="12">
    <source>
        <dbReference type="Proteomes" id="UP000007383"/>
    </source>
</evidence>
<dbReference type="InterPro" id="IPR050980">
    <property type="entry name" value="2C_sensor_his_kinase"/>
</dbReference>